<accession>A0A8T2TEY6</accession>
<evidence type="ECO:0000313" key="2">
    <source>
        <dbReference type="Proteomes" id="UP000825935"/>
    </source>
</evidence>
<organism evidence="1 2">
    <name type="scientific">Ceratopteris richardii</name>
    <name type="common">Triangle waterfern</name>
    <dbReference type="NCBI Taxonomy" id="49495"/>
    <lineage>
        <taxon>Eukaryota</taxon>
        <taxon>Viridiplantae</taxon>
        <taxon>Streptophyta</taxon>
        <taxon>Embryophyta</taxon>
        <taxon>Tracheophyta</taxon>
        <taxon>Polypodiopsida</taxon>
        <taxon>Polypodiidae</taxon>
        <taxon>Polypodiales</taxon>
        <taxon>Pteridineae</taxon>
        <taxon>Pteridaceae</taxon>
        <taxon>Parkerioideae</taxon>
        <taxon>Ceratopteris</taxon>
    </lineage>
</organism>
<keyword evidence="2" id="KW-1185">Reference proteome</keyword>
<gene>
    <name evidence="1" type="ORF">KP509_13G005700</name>
</gene>
<reference evidence="1" key="1">
    <citation type="submission" date="2021-08" db="EMBL/GenBank/DDBJ databases">
        <title>WGS assembly of Ceratopteris richardii.</title>
        <authorList>
            <person name="Marchant D.B."/>
            <person name="Chen G."/>
            <person name="Jenkins J."/>
            <person name="Shu S."/>
            <person name="Leebens-Mack J."/>
            <person name="Grimwood J."/>
            <person name="Schmutz J."/>
            <person name="Soltis P."/>
            <person name="Soltis D."/>
            <person name="Chen Z.-H."/>
        </authorList>
    </citation>
    <scope>NUCLEOTIDE SEQUENCE</scope>
    <source>
        <strain evidence="1">Whitten #5841</strain>
        <tissue evidence="1">Leaf</tissue>
    </source>
</reference>
<name>A0A8T2TEY6_CERRI</name>
<comment type="caution">
    <text evidence="1">The sequence shown here is derived from an EMBL/GenBank/DDBJ whole genome shotgun (WGS) entry which is preliminary data.</text>
</comment>
<proteinExistence type="predicted"/>
<protein>
    <submittedName>
        <fullName evidence="1">Uncharacterized protein</fullName>
    </submittedName>
</protein>
<dbReference type="Proteomes" id="UP000825935">
    <property type="component" value="Chromosome 13"/>
</dbReference>
<evidence type="ECO:0000313" key="1">
    <source>
        <dbReference type="EMBL" id="KAH7420393.1"/>
    </source>
</evidence>
<dbReference type="EMBL" id="CM035418">
    <property type="protein sequence ID" value="KAH7420393.1"/>
    <property type="molecule type" value="Genomic_DNA"/>
</dbReference>
<sequence>MTICIVKHRKNIHKVGVCQILLSYCECSTVSPSHGNFIPFGYPSATVISAFLSSNVRYVSLRLLPQN</sequence>
<dbReference type="AlphaFoldDB" id="A0A8T2TEY6"/>